<feature type="domain" description="DUF7660" evidence="1">
    <location>
        <begin position="12"/>
        <end position="84"/>
    </location>
</feature>
<proteinExistence type="predicted"/>
<dbReference type="InterPro" id="IPR056077">
    <property type="entry name" value="DUF7660"/>
</dbReference>
<sequence>MELSELVARIESKEELADFVGQLLKDLEENRTEWENPTLERFLLAMESWIRSMDGFYKNTNQEVPVTPNWRTLGDILYAAKIYE</sequence>
<comment type="caution">
    <text evidence="2">The sequence shown here is derived from an EMBL/GenBank/DDBJ whole genome shotgun (WGS) entry which is preliminary data.</text>
</comment>
<dbReference type="Pfam" id="PF24693">
    <property type="entry name" value="DUF7660"/>
    <property type="match status" value="1"/>
</dbReference>
<keyword evidence="3" id="KW-1185">Reference proteome</keyword>
<organism evidence="2 3">
    <name type="scientific">Burkholderia anthinoferrum</name>
    <dbReference type="NCBI Taxonomy" id="3090833"/>
    <lineage>
        <taxon>Bacteria</taxon>
        <taxon>Pseudomonadati</taxon>
        <taxon>Pseudomonadota</taxon>
        <taxon>Betaproteobacteria</taxon>
        <taxon>Burkholderiales</taxon>
        <taxon>Burkholderiaceae</taxon>
        <taxon>Burkholderia</taxon>
    </lineage>
</organism>
<gene>
    <name evidence="2" type="ORF">SB593_25060</name>
</gene>
<evidence type="ECO:0000259" key="1">
    <source>
        <dbReference type="Pfam" id="PF24693"/>
    </source>
</evidence>
<dbReference type="Proteomes" id="UP001304467">
    <property type="component" value="Unassembled WGS sequence"/>
</dbReference>
<evidence type="ECO:0000313" key="2">
    <source>
        <dbReference type="EMBL" id="MEB2582217.1"/>
    </source>
</evidence>
<protein>
    <recommendedName>
        <fullName evidence="1">DUF7660 domain-containing protein</fullName>
    </recommendedName>
</protein>
<reference evidence="2 3" key="1">
    <citation type="journal article" date="2023" name="Front. Microbiol.">
        <title>Genomic analyses of Burkholderia respiratory isolates indicates two evolutionarily distinct B. anthina clades.</title>
        <authorList>
            <person name="Pham A."/>
            <person name="Volmer J.G."/>
            <person name="Chambers D.C."/>
            <person name="Smith D.J."/>
            <person name="Reid D.W."/>
            <person name="Burr L."/>
            <person name="Wells T.J."/>
        </authorList>
    </citation>
    <scope>NUCLEOTIDE SEQUENCE [LARGE SCALE GENOMIC DNA]</scope>
    <source>
        <strain evidence="2 3">BCCIQ07A</strain>
    </source>
</reference>
<evidence type="ECO:0000313" key="3">
    <source>
        <dbReference type="Proteomes" id="UP001304467"/>
    </source>
</evidence>
<accession>A0ABU5WT91</accession>
<dbReference type="EMBL" id="JAWRLE010000048">
    <property type="protein sequence ID" value="MEB2582217.1"/>
    <property type="molecule type" value="Genomic_DNA"/>
</dbReference>
<dbReference type="RefSeq" id="WP_081066629.1">
    <property type="nucleotide sequence ID" value="NZ_JAWRKY010000003.1"/>
</dbReference>
<name>A0ABU5WT91_9BURK</name>